<evidence type="ECO:0000256" key="2">
    <source>
        <dbReference type="ARBA" id="ARBA00012438"/>
    </source>
</evidence>
<dbReference type="SMART" id="SM00387">
    <property type="entry name" value="HATPase_c"/>
    <property type="match status" value="1"/>
</dbReference>
<comment type="catalytic activity">
    <reaction evidence="1">
        <text>ATP + protein L-histidine = ADP + protein N-phospho-L-histidine.</text>
        <dbReference type="EC" id="2.7.13.3"/>
    </reaction>
</comment>
<dbReference type="EMBL" id="JAUSWN010000013">
    <property type="protein sequence ID" value="MDQ0480010.1"/>
    <property type="molecule type" value="Genomic_DNA"/>
</dbReference>
<dbReference type="InterPro" id="IPR003594">
    <property type="entry name" value="HATPase_dom"/>
</dbReference>
<dbReference type="EC" id="2.7.13.3" evidence="2"/>
<protein>
    <recommendedName>
        <fullName evidence="2">histidine kinase</fullName>
        <ecNumber evidence="2">2.7.13.3</ecNumber>
    </recommendedName>
</protein>
<evidence type="ECO:0000256" key="1">
    <source>
        <dbReference type="ARBA" id="ARBA00000085"/>
    </source>
</evidence>
<reference evidence="10 11" key="1">
    <citation type="submission" date="2023-07" db="EMBL/GenBank/DDBJ databases">
        <title>Genomic Encyclopedia of Type Strains, Phase IV (KMG-IV): sequencing the most valuable type-strain genomes for metagenomic binning, comparative biology and taxonomic classification.</title>
        <authorList>
            <person name="Goeker M."/>
        </authorList>
    </citation>
    <scope>NUCLEOTIDE SEQUENCE [LARGE SCALE GENOMIC DNA]</scope>
    <source>
        <strain evidence="10 11">DSM 1400</strain>
    </source>
</reference>
<evidence type="ECO:0000256" key="4">
    <source>
        <dbReference type="ARBA" id="ARBA00022679"/>
    </source>
</evidence>
<dbReference type="InterPro" id="IPR036890">
    <property type="entry name" value="HATPase_C_sf"/>
</dbReference>
<comment type="caution">
    <text evidence="10">The sequence shown here is derived from an EMBL/GenBank/DDBJ whole genome shotgun (WGS) entry which is preliminary data.</text>
</comment>
<feature type="domain" description="Histidine kinase" evidence="9">
    <location>
        <begin position="287"/>
        <end position="477"/>
    </location>
</feature>
<dbReference type="InterPro" id="IPR011495">
    <property type="entry name" value="Sig_transdc_His_kin_sub2_dim/P"/>
</dbReference>
<accession>A0ABU0JUD2</accession>
<keyword evidence="4" id="KW-0808">Transferase</keyword>
<evidence type="ECO:0000256" key="7">
    <source>
        <dbReference type="ARBA" id="ARBA00022840"/>
    </source>
</evidence>
<keyword evidence="11" id="KW-1185">Reference proteome</keyword>
<dbReference type="PROSITE" id="PS50109">
    <property type="entry name" value="HIS_KIN"/>
    <property type="match status" value="1"/>
</dbReference>
<keyword evidence="5" id="KW-0547">Nucleotide-binding</keyword>
<dbReference type="Proteomes" id="UP001224418">
    <property type="component" value="Unassembled WGS sequence"/>
</dbReference>
<evidence type="ECO:0000256" key="8">
    <source>
        <dbReference type="ARBA" id="ARBA00023012"/>
    </source>
</evidence>
<keyword evidence="7" id="KW-0067">ATP-binding</keyword>
<sequence length="477" mass="54391">MDIKELCKAYTYLKDEDIGIIEHISNTLQFISDLVKADVFIDCPTKENGKAIVVAQAKPCYCKSLYSKNVVGQLALRENEPAVIRTMEIGMPTKDVKGITQENINTKQTVEPIKNKTGKTVGALIIEKDEKEIIDASRRIEILAETNETLTNILTEKTVEKEQKKYISHEDNNITYHIDDAIIIFDENGIVRFKNPMADKLYKELGYKEDLIGMDFNNISLNDHKFSELTENKQVSSYEVSINDMVFQVKYVFQNNKNFNLAMLIKDITYVKEQEKELILKSVAIKEIHHRVKNNLQTVASLLRLQARRIDNEEFKSALNESMNRILSIAATHEILAREGIDELNIKDVIQRIKYSMFRDCYIEDVQIDLIVTGDDFSINSQTSTSVSLIINELIQNSIKHAFKHKDKGKIEVNIHKGNKYSTISVIDNGNGFDINSVKDTSLGLSIVRQLVTDKLHGELNLFSNEQGTKAVFDFKN</sequence>
<evidence type="ECO:0000313" key="10">
    <source>
        <dbReference type="EMBL" id="MDQ0480010.1"/>
    </source>
</evidence>
<keyword evidence="6 10" id="KW-0418">Kinase</keyword>
<dbReference type="SUPFAM" id="SSF55874">
    <property type="entry name" value="ATPase domain of HSP90 chaperone/DNA topoisomerase II/histidine kinase"/>
    <property type="match status" value="1"/>
</dbReference>
<dbReference type="RefSeq" id="WP_307355921.1">
    <property type="nucleotide sequence ID" value="NZ_BAAACJ010000030.1"/>
</dbReference>
<gene>
    <name evidence="10" type="ORF">QOZ93_001753</name>
</gene>
<dbReference type="Pfam" id="PF02518">
    <property type="entry name" value="HATPase_c"/>
    <property type="match status" value="1"/>
</dbReference>
<proteinExistence type="predicted"/>
<dbReference type="InterPro" id="IPR022066">
    <property type="entry name" value="PdtaS_GAF"/>
</dbReference>
<dbReference type="InterPro" id="IPR005467">
    <property type="entry name" value="His_kinase_dom"/>
</dbReference>
<evidence type="ECO:0000256" key="3">
    <source>
        <dbReference type="ARBA" id="ARBA00022553"/>
    </source>
</evidence>
<keyword evidence="3" id="KW-0597">Phosphoprotein</keyword>
<dbReference type="Pfam" id="PF12282">
    <property type="entry name" value="GAF_PdtaS"/>
    <property type="match status" value="1"/>
</dbReference>
<evidence type="ECO:0000259" key="9">
    <source>
        <dbReference type="PROSITE" id="PS50109"/>
    </source>
</evidence>
<dbReference type="GO" id="GO:0016301">
    <property type="term" value="F:kinase activity"/>
    <property type="evidence" value="ECO:0007669"/>
    <property type="project" value="UniProtKB-KW"/>
</dbReference>
<dbReference type="PANTHER" id="PTHR41523:SF8">
    <property type="entry name" value="ETHYLENE RESPONSE SENSOR PROTEIN"/>
    <property type="match status" value="1"/>
</dbReference>
<dbReference type="Pfam" id="PF07568">
    <property type="entry name" value="HisKA_2"/>
    <property type="match status" value="1"/>
</dbReference>
<dbReference type="Gene3D" id="3.30.565.10">
    <property type="entry name" value="Histidine kinase-like ATPase, C-terminal domain"/>
    <property type="match status" value="1"/>
</dbReference>
<name>A0ABU0JUD2_HATLI</name>
<organism evidence="10 11">
    <name type="scientific">Hathewaya limosa</name>
    <name type="common">Clostridium limosum</name>
    <dbReference type="NCBI Taxonomy" id="1536"/>
    <lineage>
        <taxon>Bacteria</taxon>
        <taxon>Bacillati</taxon>
        <taxon>Bacillota</taxon>
        <taxon>Clostridia</taxon>
        <taxon>Eubacteriales</taxon>
        <taxon>Clostridiaceae</taxon>
        <taxon>Hathewaya</taxon>
    </lineage>
</organism>
<evidence type="ECO:0000256" key="5">
    <source>
        <dbReference type="ARBA" id="ARBA00022741"/>
    </source>
</evidence>
<keyword evidence="8" id="KW-0902">Two-component regulatory system</keyword>
<evidence type="ECO:0000256" key="6">
    <source>
        <dbReference type="ARBA" id="ARBA00022777"/>
    </source>
</evidence>
<evidence type="ECO:0000313" key="11">
    <source>
        <dbReference type="Proteomes" id="UP001224418"/>
    </source>
</evidence>
<dbReference type="InterPro" id="IPR038424">
    <property type="entry name" value="H_kinase_PdtaS_GAF_sf"/>
</dbReference>
<dbReference type="PANTHER" id="PTHR41523">
    <property type="entry name" value="TWO-COMPONENT SYSTEM SENSOR PROTEIN"/>
    <property type="match status" value="1"/>
</dbReference>
<dbReference type="Gene3D" id="3.30.450.20">
    <property type="entry name" value="PAS domain"/>
    <property type="match status" value="1"/>
</dbReference>
<dbReference type="Gene3D" id="3.30.450.280">
    <property type="entry name" value="GAF domain"/>
    <property type="match status" value="1"/>
</dbReference>